<evidence type="ECO:0000313" key="2">
    <source>
        <dbReference type="Proteomes" id="UP000242457"/>
    </source>
</evidence>
<protein>
    <submittedName>
        <fullName evidence="1">Gamma-tubulin complex component</fullName>
    </submittedName>
</protein>
<dbReference type="OrthoDB" id="2192946at2759"/>
<dbReference type="STRING" id="94128.A0A2A3EMM0"/>
<reference evidence="1 2" key="1">
    <citation type="submission" date="2014-07" db="EMBL/GenBank/DDBJ databases">
        <title>Genomic and transcriptomic analysis on Apis cerana provide comprehensive insights into honey bee biology.</title>
        <authorList>
            <person name="Diao Q."/>
            <person name="Sun L."/>
            <person name="Zheng H."/>
            <person name="Zheng H."/>
            <person name="Xu S."/>
            <person name="Wang S."/>
            <person name="Zeng Z."/>
            <person name="Hu F."/>
            <person name="Su S."/>
            <person name="Wu J."/>
        </authorList>
    </citation>
    <scope>NUCLEOTIDE SEQUENCE [LARGE SCALE GENOMIC DNA]</scope>
    <source>
        <tissue evidence="1">Pupae without intestine</tissue>
    </source>
</reference>
<gene>
    <name evidence="1" type="ORF">APICC_07779</name>
</gene>
<organism evidence="1 2">
    <name type="scientific">Apis cerana cerana</name>
    <name type="common">Oriental honeybee</name>
    <dbReference type="NCBI Taxonomy" id="94128"/>
    <lineage>
        <taxon>Eukaryota</taxon>
        <taxon>Metazoa</taxon>
        <taxon>Ecdysozoa</taxon>
        <taxon>Arthropoda</taxon>
        <taxon>Hexapoda</taxon>
        <taxon>Insecta</taxon>
        <taxon>Pterygota</taxon>
        <taxon>Neoptera</taxon>
        <taxon>Endopterygota</taxon>
        <taxon>Hymenoptera</taxon>
        <taxon>Apocrita</taxon>
        <taxon>Aculeata</taxon>
        <taxon>Apoidea</taxon>
        <taxon>Anthophila</taxon>
        <taxon>Apidae</taxon>
        <taxon>Apis</taxon>
    </lineage>
</organism>
<dbReference type="AlphaFoldDB" id="A0A2A3EMM0"/>
<proteinExistence type="predicted"/>
<dbReference type="Proteomes" id="UP000242457">
    <property type="component" value="Unassembled WGS sequence"/>
</dbReference>
<keyword evidence="2" id="KW-1185">Reference proteome</keyword>
<accession>A0A2A3EMM0</accession>
<name>A0A2A3EMM0_APICC</name>
<dbReference type="EMBL" id="KZ288219">
    <property type="protein sequence ID" value="PBC32291.1"/>
    <property type="molecule type" value="Genomic_DNA"/>
</dbReference>
<evidence type="ECO:0000313" key="1">
    <source>
        <dbReference type="EMBL" id="PBC32291.1"/>
    </source>
</evidence>
<sequence>MLLSLNIKNYENTSMYFYFQLQDEDGDTSKENAASFEETIISLDEKFTQVLIRLLDRICNLGYDNNNEKLLNVFCRLDFNLFYTDILIKRGREKTIQEDISG</sequence>